<dbReference type="Gene3D" id="3.30.460.10">
    <property type="entry name" value="Beta Polymerase, domain 2"/>
    <property type="match status" value="1"/>
</dbReference>
<dbReference type="EMBL" id="LHYJ01000019">
    <property type="protein sequence ID" value="KXB08306.1"/>
    <property type="molecule type" value="Genomic_DNA"/>
</dbReference>
<organism evidence="2 3">
    <name type="scientific">candidate division MSBL1 archaeon SCGC-AAA382N08</name>
    <dbReference type="NCBI Taxonomy" id="1698285"/>
    <lineage>
        <taxon>Archaea</taxon>
        <taxon>Methanobacteriati</taxon>
        <taxon>Methanobacteriota</taxon>
        <taxon>candidate division MSBL1</taxon>
    </lineage>
</organism>
<name>A0A133VPC3_9EURY</name>
<protein>
    <recommendedName>
        <fullName evidence="1">Polymerase beta nucleotidyltransferase domain-containing protein</fullName>
    </recommendedName>
</protein>
<evidence type="ECO:0000259" key="1">
    <source>
        <dbReference type="Pfam" id="PF18765"/>
    </source>
</evidence>
<dbReference type="SUPFAM" id="SSF46785">
    <property type="entry name" value="Winged helix' DNA-binding domain"/>
    <property type="match status" value="1"/>
</dbReference>
<reference evidence="2 3" key="1">
    <citation type="journal article" date="2016" name="Sci. Rep.">
        <title>Metabolic traits of an uncultured archaeal lineage -MSBL1- from brine pools of the Red Sea.</title>
        <authorList>
            <person name="Mwirichia R."/>
            <person name="Alam I."/>
            <person name="Rashid M."/>
            <person name="Vinu M."/>
            <person name="Ba-Alawi W."/>
            <person name="Anthony Kamau A."/>
            <person name="Kamanda Ngugi D."/>
            <person name="Goker M."/>
            <person name="Klenk H.P."/>
            <person name="Bajic V."/>
            <person name="Stingl U."/>
        </authorList>
    </citation>
    <scope>NUCLEOTIDE SEQUENCE [LARGE SCALE GENOMIC DNA]</scope>
    <source>
        <strain evidence="2">SCGC-AAA382N08</strain>
    </source>
</reference>
<dbReference type="Pfam" id="PF18765">
    <property type="entry name" value="Polbeta"/>
    <property type="match status" value="1"/>
</dbReference>
<evidence type="ECO:0000313" key="2">
    <source>
        <dbReference type="EMBL" id="KXB08306.1"/>
    </source>
</evidence>
<feature type="domain" description="Polymerase beta nucleotidyltransferase" evidence="1">
    <location>
        <begin position="86"/>
        <end position="158"/>
    </location>
</feature>
<keyword evidence="3" id="KW-1185">Reference proteome</keyword>
<dbReference type="Proteomes" id="UP000070175">
    <property type="component" value="Unassembled WGS sequence"/>
</dbReference>
<dbReference type="InterPro" id="IPR043519">
    <property type="entry name" value="NT_sf"/>
</dbReference>
<proteinExistence type="predicted"/>
<gene>
    <name evidence="2" type="ORF">AKJ56_01540</name>
</gene>
<dbReference type="Gene3D" id="1.10.10.10">
    <property type="entry name" value="Winged helix-like DNA-binding domain superfamily/Winged helix DNA-binding domain"/>
    <property type="match status" value="1"/>
</dbReference>
<accession>A0A133VPC3</accession>
<sequence>MSEKYLKLERFFYKNPDLKTHLRGLAEKINTSPGFISKKIDSLIKKGIVKEKREGNMRTFSANTRNDKYRRSKRAFNIQEILTSDLIPQLENNLYPDGLILFGSYSKGTDTKNSDIDIAVLNGRKNTTDLSDYEEKMERSINLTYTTLEKAEPEFIETLANGLVLTGYLEVPQNAQN</sequence>
<dbReference type="InterPro" id="IPR036390">
    <property type="entry name" value="WH_DNA-bd_sf"/>
</dbReference>
<dbReference type="InterPro" id="IPR041633">
    <property type="entry name" value="Polbeta"/>
</dbReference>
<dbReference type="CDD" id="cd05403">
    <property type="entry name" value="NT_KNTase_like"/>
    <property type="match status" value="1"/>
</dbReference>
<dbReference type="InterPro" id="IPR036388">
    <property type="entry name" value="WH-like_DNA-bd_sf"/>
</dbReference>
<dbReference type="SUPFAM" id="SSF81301">
    <property type="entry name" value="Nucleotidyltransferase"/>
    <property type="match status" value="1"/>
</dbReference>
<dbReference type="AlphaFoldDB" id="A0A133VPC3"/>
<comment type="caution">
    <text evidence="2">The sequence shown here is derived from an EMBL/GenBank/DDBJ whole genome shotgun (WGS) entry which is preliminary data.</text>
</comment>
<evidence type="ECO:0000313" key="3">
    <source>
        <dbReference type="Proteomes" id="UP000070175"/>
    </source>
</evidence>